<dbReference type="AlphaFoldDB" id="A0A6J4Q7P6"/>
<feature type="non-terminal residue" evidence="1">
    <location>
        <position position="1"/>
    </location>
</feature>
<reference evidence="1" key="1">
    <citation type="submission" date="2020-02" db="EMBL/GenBank/DDBJ databases">
        <authorList>
            <person name="Meier V. D."/>
        </authorList>
    </citation>
    <scope>NUCLEOTIDE SEQUENCE</scope>
    <source>
        <strain evidence="1">AVDCRST_MAG01</strain>
    </source>
</reference>
<proteinExistence type="predicted"/>
<protein>
    <recommendedName>
        <fullName evidence="2">GH23</fullName>
    </recommendedName>
</protein>
<name>A0A6J4Q7P6_9ACTN</name>
<evidence type="ECO:0000313" key="1">
    <source>
        <dbReference type="EMBL" id="CAA9433044.1"/>
    </source>
</evidence>
<organism evidence="1">
    <name type="scientific">uncultured Rubrobacteraceae bacterium</name>
    <dbReference type="NCBI Taxonomy" id="349277"/>
    <lineage>
        <taxon>Bacteria</taxon>
        <taxon>Bacillati</taxon>
        <taxon>Actinomycetota</taxon>
        <taxon>Rubrobacteria</taxon>
        <taxon>Rubrobacterales</taxon>
        <taxon>Rubrobacteraceae</taxon>
        <taxon>environmental samples</taxon>
    </lineage>
</organism>
<sequence length="53" mass="6111">PAAAGYLKEGGAPRDWYAALYSYNHADWYVKKVFAVAEAYRRLAKDERVEPYL</sequence>
<gene>
    <name evidence="1" type="ORF">AVDCRST_MAG01-01-3051</name>
</gene>
<dbReference type="EMBL" id="CADCUW010000402">
    <property type="protein sequence ID" value="CAA9433044.1"/>
    <property type="molecule type" value="Genomic_DNA"/>
</dbReference>
<accession>A0A6J4Q7P6</accession>
<evidence type="ECO:0008006" key="2">
    <source>
        <dbReference type="Google" id="ProtNLM"/>
    </source>
</evidence>